<evidence type="ECO:0000313" key="2">
    <source>
        <dbReference type="Proteomes" id="UP000472277"/>
    </source>
</evidence>
<dbReference type="AlphaFoldDB" id="A0A674BW58"/>
<dbReference type="Proteomes" id="UP000472277">
    <property type="component" value="Chromosome 36"/>
</dbReference>
<name>A0A674BW58_SALTR</name>
<dbReference type="InParanoid" id="A0A674BW58"/>
<proteinExistence type="predicted"/>
<reference evidence="1" key="2">
    <citation type="submission" date="2025-09" db="UniProtKB">
        <authorList>
            <consortium name="Ensembl"/>
        </authorList>
    </citation>
    <scope>IDENTIFICATION</scope>
</reference>
<dbReference type="Ensembl" id="ENSSTUT00000080141.1">
    <property type="protein sequence ID" value="ENSSTUP00000075383.1"/>
    <property type="gene ID" value="ENSSTUG00000033105.1"/>
</dbReference>
<protein>
    <submittedName>
        <fullName evidence="1">Uncharacterized protein</fullName>
    </submittedName>
</protein>
<keyword evidence="2" id="KW-1185">Reference proteome</keyword>
<accession>A0A674BW58</accession>
<reference evidence="1" key="1">
    <citation type="submission" date="2025-08" db="UniProtKB">
        <authorList>
            <consortium name="Ensembl"/>
        </authorList>
    </citation>
    <scope>IDENTIFICATION</scope>
</reference>
<sequence>MLKECALSNMASVEEIKIHTPSPKHVIEDAAQFAISDPEPTLDKSNLWVKLKSVG</sequence>
<organism evidence="1 2">
    <name type="scientific">Salmo trutta</name>
    <name type="common">Brown trout</name>
    <dbReference type="NCBI Taxonomy" id="8032"/>
    <lineage>
        <taxon>Eukaryota</taxon>
        <taxon>Metazoa</taxon>
        <taxon>Chordata</taxon>
        <taxon>Craniata</taxon>
        <taxon>Vertebrata</taxon>
        <taxon>Euteleostomi</taxon>
        <taxon>Actinopterygii</taxon>
        <taxon>Neopterygii</taxon>
        <taxon>Teleostei</taxon>
        <taxon>Protacanthopterygii</taxon>
        <taxon>Salmoniformes</taxon>
        <taxon>Salmonidae</taxon>
        <taxon>Salmoninae</taxon>
        <taxon>Salmo</taxon>
    </lineage>
</organism>
<evidence type="ECO:0000313" key="1">
    <source>
        <dbReference type="Ensembl" id="ENSSTUP00000075383.1"/>
    </source>
</evidence>